<name>A0A6J4R3G5_9ACTN</name>
<organism evidence="2">
    <name type="scientific">uncultured Rubrobacteraceae bacterium</name>
    <dbReference type="NCBI Taxonomy" id="349277"/>
    <lineage>
        <taxon>Bacteria</taxon>
        <taxon>Bacillati</taxon>
        <taxon>Actinomycetota</taxon>
        <taxon>Rubrobacteria</taxon>
        <taxon>Rubrobacterales</taxon>
        <taxon>Rubrobacteraceae</taxon>
        <taxon>environmental samples</taxon>
    </lineage>
</organism>
<feature type="compositionally biased region" description="Basic residues" evidence="1">
    <location>
        <begin position="35"/>
        <end position="45"/>
    </location>
</feature>
<keyword evidence="2" id="KW-0067">ATP-binding</keyword>
<feature type="compositionally biased region" description="Gly residues" evidence="1">
    <location>
        <begin position="478"/>
        <end position="490"/>
    </location>
</feature>
<accession>A0A6J4R3G5</accession>
<evidence type="ECO:0000256" key="1">
    <source>
        <dbReference type="SAM" id="MobiDB-lite"/>
    </source>
</evidence>
<dbReference type="EMBL" id="CADCVI010000069">
    <property type="protein sequence ID" value="CAA9463072.1"/>
    <property type="molecule type" value="Genomic_DNA"/>
</dbReference>
<feature type="compositionally biased region" description="Basic and acidic residues" evidence="1">
    <location>
        <begin position="541"/>
        <end position="559"/>
    </location>
</feature>
<feature type="compositionally biased region" description="Basic and acidic residues" evidence="1">
    <location>
        <begin position="326"/>
        <end position="340"/>
    </location>
</feature>
<dbReference type="AlphaFoldDB" id="A0A6J4R3G5"/>
<feature type="compositionally biased region" description="Basic and acidic residues" evidence="1">
    <location>
        <begin position="84"/>
        <end position="97"/>
    </location>
</feature>
<sequence>AEHRVHCGGLAGAGGRPGGDAQAAALGARAAQGRARPRVRAHRYRGGGTGRGTVPYRPRDRPEHTRRRPLGALPDDGPAARGVRGRDACSERPDPAGRRGRPARPGLPARPHLRRAPAPPPELLRPAPGRRRDEPHHERRGYPEPVSLPGRHAASRLALQPPRHRRGDAVSGLQARPRLLHHHPGDAADHLVLRQPGAARVPPDPRDGRRRDGGVAGGDRRGPRGPGLQPRRGEHRPFQGAERGQQDGERAGRRGHLGVRPRDRRPQHALHRARDRLRRLPRLRGLPHGRAVGGVPDLRPAVFQAGAARLAGLHPGPIRPRRGRAHLRDPGRRARAERPSGDAGARPGRGAHSLRGGLLRLRAGAARPERRLLRGRAGADGRPRRGDGRRQDHDREPHPPLLRRNRRLREDRRARRASDDAPQREAQRRHGLAGAVPVLRYDLGEHKLRPRRGRGSADARGDRTRRPRRPGRRFHPGAAGGLRGAPGRGRGLPEPGPTPASLLRPRRAGRPRHPDPRRGDEQHRHAHRGRGPGRPKGPPLRPHERRDRPPPEHDPRRGQDTGGGGWPDRGERQPRRTSRRRWPLRGPIPPPVSRNGPDSGGL</sequence>
<feature type="compositionally biased region" description="Basic and acidic residues" evidence="1">
    <location>
        <begin position="130"/>
        <end position="142"/>
    </location>
</feature>
<feature type="compositionally biased region" description="Basic and acidic residues" evidence="1">
    <location>
        <begin position="512"/>
        <end position="523"/>
    </location>
</feature>
<reference evidence="2" key="1">
    <citation type="submission" date="2020-02" db="EMBL/GenBank/DDBJ databases">
        <authorList>
            <person name="Meier V. D."/>
        </authorList>
    </citation>
    <scope>NUCLEOTIDE SEQUENCE</scope>
    <source>
        <strain evidence="2">AVDCRST_MAG25</strain>
    </source>
</reference>
<feature type="compositionally biased region" description="Gly residues" evidence="1">
    <location>
        <begin position="9"/>
        <end position="18"/>
    </location>
</feature>
<feature type="compositionally biased region" description="Basic and acidic residues" evidence="1">
    <location>
        <begin position="408"/>
        <end position="428"/>
    </location>
</feature>
<protein>
    <submittedName>
        <fullName evidence="2">Heterodimeric efflux ABC transporter, permease/ATP-binding subunit 2</fullName>
    </submittedName>
</protein>
<feature type="region of interest" description="Disordered" evidence="1">
    <location>
        <begin position="1"/>
        <end position="295"/>
    </location>
</feature>
<gene>
    <name evidence="2" type="ORF">AVDCRST_MAG25-1127</name>
</gene>
<feature type="non-terminal residue" evidence="2">
    <location>
        <position position="602"/>
    </location>
</feature>
<dbReference type="GO" id="GO:0005524">
    <property type="term" value="F:ATP binding"/>
    <property type="evidence" value="ECO:0007669"/>
    <property type="project" value="UniProtKB-KW"/>
</dbReference>
<feature type="compositionally biased region" description="Basic and acidic residues" evidence="1">
    <location>
        <begin position="367"/>
        <end position="398"/>
    </location>
</feature>
<feature type="compositionally biased region" description="Basic and acidic residues" evidence="1">
    <location>
        <begin position="203"/>
        <end position="222"/>
    </location>
</feature>
<feature type="compositionally biased region" description="Basic residues" evidence="1">
    <location>
        <begin position="267"/>
        <end position="287"/>
    </location>
</feature>
<feature type="non-terminal residue" evidence="2">
    <location>
        <position position="1"/>
    </location>
</feature>
<evidence type="ECO:0000313" key="2">
    <source>
        <dbReference type="EMBL" id="CAA9463072.1"/>
    </source>
</evidence>
<keyword evidence="2" id="KW-0547">Nucleotide-binding</keyword>
<feature type="compositionally biased region" description="Low complexity" evidence="1">
    <location>
        <begin position="348"/>
        <end position="366"/>
    </location>
</feature>
<feature type="compositionally biased region" description="Basic and acidic residues" evidence="1">
    <location>
        <begin position="183"/>
        <end position="192"/>
    </location>
</feature>
<feature type="compositionally biased region" description="Basic and acidic residues" evidence="1">
    <location>
        <begin position="455"/>
        <end position="464"/>
    </location>
</feature>
<feature type="compositionally biased region" description="Low complexity" evidence="1">
    <location>
        <begin position="19"/>
        <end position="34"/>
    </location>
</feature>
<feature type="compositionally biased region" description="Basic residues" evidence="1">
    <location>
        <begin position="465"/>
        <end position="475"/>
    </location>
</feature>
<feature type="compositionally biased region" description="Basic residues" evidence="1">
    <location>
        <begin position="524"/>
        <end position="533"/>
    </location>
</feature>
<feature type="region of interest" description="Disordered" evidence="1">
    <location>
        <begin position="312"/>
        <end position="602"/>
    </location>
</feature>
<proteinExistence type="predicted"/>